<accession>A0A8S9V0I2</accession>
<dbReference type="InterPro" id="IPR001874">
    <property type="entry name" value="DHquinase_II"/>
</dbReference>
<evidence type="ECO:0000313" key="4">
    <source>
        <dbReference type="EMBL" id="KAF4144934.1"/>
    </source>
</evidence>
<dbReference type="InterPro" id="IPR036441">
    <property type="entry name" value="DHquinase_II_sf"/>
</dbReference>
<dbReference type="AlphaFoldDB" id="A0A8S9V0I2"/>
<reference evidence="4" key="1">
    <citation type="submission" date="2020-03" db="EMBL/GenBank/DDBJ databases">
        <title>Hybrid Assembly of Korean Phytophthora infestans isolates.</title>
        <authorList>
            <person name="Prokchorchik M."/>
            <person name="Lee Y."/>
            <person name="Seo J."/>
            <person name="Cho J.-H."/>
            <person name="Park Y.-E."/>
            <person name="Jang D.-C."/>
            <person name="Im J.-S."/>
            <person name="Choi J.-G."/>
            <person name="Park H.-J."/>
            <person name="Lee G.-B."/>
            <person name="Lee Y.-G."/>
            <person name="Hong S.-Y."/>
            <person name="Cho K."/>
            <person name="Sohn K.H."/>
        </authorList>
    </citation>
    <scope>NUCLEOTIDE SEQUENCE</scope>
    <source>
        <strain evidence="4">KR_2_A2</strain>
    </source>
</reference>
<dbReference type="EC" id="4.2.1.10" evidence="1"/>
<name>A0A8S9V0I2_PHYIN</name>
<comment type="caution">
    <text evidence="4">The sequence shown here is derived from an EMBL/GenBank/DDBJ whole genome shotgun (WGS) entry which is preliminary data.</text>
</comment>
<evidence type="ECO:0000256" key="3">
    <source>
        <dbReference type="SAM" id="MobiDB-lite"/>
    </source>
</evidence>
<dbReference type="Pfam" id="PF01220">
    <property type="entry name" value="DHquinase_II"/>
    <property type="match status" value="1"/>
</dbReference>
<dbReference type="SUPFAM" id="SSF52304">
    <property type="entry name" value="Type II 3-dehydroquinate dehydratase"/>
    <property type="match status" value="1"/>
</dbReference>
<evidence type="ECO:0000256" key="2">
    <source>
        <dbReference type="ARBA" id="ARBA00023239"/>
    </source>
</evidence>
<evidence type="ECO:0000256" key="1">
    <source>
        <dbReference type="ARBA" id="ARBA00012060"/>
    </source>
</evidence>
<gene>
    <name evidence="4" type="ORF">GN958_ATG05863</name>
</gene>
<dbReference type="GO" id="GO:0003855">
    <property type="term" value="F:3-dehydroquinate dehydratase activity"/>
    <property type="evidence" value="ECO:0007669"/>
    <property type="project" value="UniProtKB-EC"/>
</dbReference>
<organism evidence="4 5">
    <name type="scientific">Phytophthora infestans</name>
    <name type="common">Potato late blight agent</name>
    <name type="synonym">Botrytis infestans</name>
    <dbReference type="NCBI Taxonomy" id="4787"/>
    <lineage>
        <taxon>Eukaryota</taxon>
        <taxon>Sar</taxon>
        <taxon>Stramenopiles</taxon>
        <taxon>Oomycota</taxon>
        <taxon>Peronosporomycetes</taxon>
        <taxon>Peronosporales</taxon>
        <taxon>Peronosporaceae</taxon>
        <taxon>Phytophthora</taxon>
    </lineage>
</organism>
<evidence type="ECO:0000313" key="5">
    <source>
        <dbReference type="Proteomes" id="UP000704712"/>
    </source>
</evidence>
<sequence length="280" mass="30150">MSSIDEHVVHDGKGTARTTRCRHCNKVFASRSKGRWCQHMRSCGSLPPQLRHYFSSYEHKRYARKPWNPSATASKSEPPTSPTLSSNTESSPGSPIAGAAGVNDTPSSPIATSAEKPGENSLLRASDATLGSGAATDFLHQSSDDITEVLLIHGPCSFTRNSWTGKNVSKADLLREVRDMAVDEEISLVTHESNHEGEILDWLLNSKESEVIVLCWLGRLSDSPTILRALELINNSVIVVSPIGVNHGTLPSIVVGVMSGFGQQSLSLALAAAKNLNAQR</sequence>
<dbReference type="Gene3D" id="3.40.50.9100">
    <property type="entry name" value="Dehydroquinase, class II"/>
    <property type="match status" value="1"/>
</dbReference>
<feature type="compositionally biased region" description="Polar residues" evidence="3">
    <location>
        <begin position="69"/>
        <end position="93"/>
    </location>
</feature>
<proteinExistence type="predicted"/>
<keyword evidence="2" id="KW-0456">Lyase</keyword>
<protein>
    <recommendedName>
        <fullName evidence="1">3-dehydroquinate dehydratase</fullName>
        <ecNumber evidence="1">4.2.1.10</ecNumber>
    </recommendedName>
</protein>
<dbReference type="Proteomes" id="UP000704712">
    <property type="component" value="Unassembled WGS sequence"/>
</dbReference>
<dbReference type="EMBL" id="JAACNO010000785">
    <property type="protein sequence ID" value="KAF4144934.1"/>
    <property type="molecule type" value="Genomic_DNA"/>
</dbReference>
<feature type="region of interest" description="Disordered" evidence="3">
    <location>
        <begin position="67"/>
        <end position="119"/>
    </location>
</feature>